<evidence type="ECO:0000313" key="5">
    <source>
        <dbReference type="Proteomes" id="UP000516957"/>
    </source>
</evidence>
<sequence>MGSRASSEAAARAAVAAVVACTLLVLLLAVWAASTGPGEVLRGDGPDRLTLPSSTPTSPSAADLGPPAGRPPPRTEETSPLLGLLATVLVVLVGGALALGLVAGAVLTARYLWRLRPSTGEAREHVDFDVLDGSSREALRQALLADRDEQRRALTRGSPRNAIVATWRRVETLAAEAGATPRASETSTELALRVLDLVGADAAAVTALAEEFRAARFSRREVDEAARARALALLDDLHAGLAARPGAQSGAGPSAGSGAPTGVPS</sequence>
<name>A0A7Y9F040_9ACTN</name>
<organism evidence="4 5">
    <name type="scientific">Nocardioides marinisabuli</name>
    <dbReference type="NCBI Taxonomy" id="419476"/>
    <lineage>
        <taxon>Bacteria</taxon>
        <taxon>Bacillati</taxon>
        <taxon>Actinomycetota</taxon>
        <taxon>Actinomycetes</taxon>
        <taxon>Propionibacteriales</taxon>
        <taxon>Nocardioidaceae</taxon>
        <taxon>Nocardioides</taxon>
    </lineage>
</organism>
<dbReference type="Pfam" id="PF13559">
    <property type="entry name" value="DUF4129"/>
    <property type="match status" value="1"/>
</dbReference>
<proteinExistence type="predicted"/>
<dbReference type="Proteomes" id="UP000516957">
    <property type="component" value="Unassembled WGS sequence"/>
</dbReference>
<keyword evidence="2" id="KW-0472">Membrane</keyword>
<feature type="compositionally biased region" description="Low complexity" evidence="1">
    <location>
        <begin position="49"/>
        <end position="60"/>
    </location>
</feature>
<evidence type="ECO:0000256" key="1">
    <source>
        <dbReference type="SAM" id="MobiDB-lite"/>
    </source>
</evidence>
<dbReference type="RefSeq" id="WP_179614878.1">
    <property type="nucleotide sequence ID" value="NZ_CP059163.1"/>
</dbReference>
<reference evidence="4 5" key="1">
    <citation type="submission" date="2020-07" db="EMBL/GenBank/DDBJ databases">
        <title>Sequencing the genomes of 1000 actinobacteria strains.</title>
        <authorList>
            <person name="Klenk H.-P."/>
        </authorList>
    </citation>
    <scope>NUCLEOTIDE SEQUENCE [LARGE SCALE GENOMIC DNA]</scope>
    <source>
        <strain evidence="4 5">DSM 18965</strain>
    </source>
</reference>
<feature type="region of interest" description="Disordered" evidence="1">
    <location>
        <begin position="41"/>
        <end position="78"/>
    </location>
</feature>
<protein>
    <recommendedName>
        <fullName evidence="3">Protein-glutamine gamma-glutamyltransferase-like C-terminal domain-containing protein</fullName>
    </recommendedName>
</protein>
<feature type="transmembrane region" description="Helical" evidence="2">
    <location>
        <begin position="81"/>
        <end position="107"/>
    </location>
</feature>
<dbReference type="AlphaFoldDB" id="A0A7Y9F040"/>
<evidence type="ECO:0000259" key="3">
    <source>
        <dbReference type="Pfam" id="PF13559"/>
    </source>
</evidence>
<keyword evidence="5" id="KW-1185">Reference proteome</keyword>
<feature type="region of interest" description="Disordered" evidence="1">
    <location>
        <begin position="243"/>
        <end position="265"/>
    </location>
</feature>
<dbReference type="InterPro" id="IPR025403">
    <property type="entry name" value="TgpA-like_C"/>
</dbReference>
<accession>A0A7Y9F040</accession>
<feature type="domain" description="Protein-glutamine gamma-glutamyltransferase-like C-terminal" evidence="3">
    <location>
        <begin position="167"/>
        <end position="235"/>
    </location>
</feature>
<keyword evidence="2" id="KW-1133">Transmembrane helix</keyword>
<dbReference type="EMBL" id="JACCBE010000001">
    <property type="protein sequence ID" value="NYD57063.1"/>
    <property type="molecule type" value="Genomic_DNA"/>
</dbReference>
<comment type="caution">
    <text evidence="4">The sequence shown here is derived from an EMBL/GenBank/DDBJ whole genome shotgun (WGS) entry which is preliminary data.</text>
</comment>
<gene>
    <name evidence="4" type="ORF">BKA08_001301</name>
</gene>
<evidence type="ECO:0000256" key="2">
    <source>
        <dbReference type="SAM" id="Phobius"/>
    </source>
</evidence>
<evidence type="ECO:0000313" key="4">
    <source>
        <dbReference type="EMBL" id="NYD57063.1"/>
    </source>
</evidence>
<keyword evidence="2" id="KW-0812">Transmembrane</keyword>